<gene>
    <name evidence="1" type="ORF">CEXT_334611</name>
</gene>
<dbReference type="Proteomes" id="UP001054945">
    <property type="component" value="Unassembled WGS sequence"/>
</dbReference>
<accession>A0AAV4VVE1</accession>
<organism evidence="1 2">
    <name type="scientific">Caerostris extrusa</name>
    <name type="common">Bark spider</name>
    <name type="synonym">Caerostris bankana</name>
    <dbReference type="NCBI Taxonomy" id="172846"/>
    <lineage>
        <taxon>Eukaryota</taxon>
        <taxon>Metazoa</taxon>
        <taxon>Ecdysozoa</taxon>
        <taxon>Arthropoda</taxon>
        <taxon>Chelicerata</taxon>
        <taxon>Arachnida</taxon>
        <taxon>Araneae</taxon>
        <taxon>Araneomorphae</taxon>
        <taxon>Entelegynae</taxon>
        <taxon>Araneoidea</taxon>
        <taxon>Araneidae</taxon>
        <taxon>Caerostris</taxon>
    </lineage>
</organism>
<protein>
    <submittedName>
        <fullName evidence="1">Uncharacterized protein</fullName>
    </submittedName>
</protein>
<dbReference type="AlphaFoldDB" id="A0AAV4VVE1"/>
<comment type="caution">
    <text evidence="1">The sequence shown here is derived from an EMBL/GenBank/DDBJ whole genome shotgun (WGS) entry which is preliminary data.</text>
</comment>
<keyword evidence="2" id="KW-1185">Reference proteome</keyword>
<reference evidence="1 2" key="1">
    <citation type="submission" date="2021-06" db="EMBL/GenBank/DDBJ databases">
        <title>Caerostris extrusa draft genome.</title>
        <authorList>
            <person name="Kono N."/>
            <person name="Arakawa K."/>
        </authorList>
    </citation>
    <scope>NUCLEOTIDE SEQUENCE [LARGE SCALE GENOMIC DNA]</scope>
</reference>
<proteinExistence type="predicted"/>
<name>A0AAV4VVE1_CAEEX</name>
<dbReference type="EMBL" id="BPLR01015212">
    <property type="protein sequence ID" value="GIY74392.1"/>
    <property type="molecule type" value="Genomic_DNA"/>
</dbReference>
<sequence length="82" mass="9472">MSLFHGERKQWGYLTLKFLFDGFHPKMEEFQECEKILKKKKKKLGAGGEVESNLVYSAALIGKTTQPNSCHCFYEILLRSLT</sequence>
<evidence type="ECO:0000313" key="1">
    <source>
        <dbReference type="EMBL" id="GIY74392.1"/>
    </source>
</evidence>
<evidence type="ECO:0000313" key="2">
    <source>
        <dbReference type="Proteomes" id="UP001054945"/>
    </source>
</evidence>